<comment type="caution">
    <text evidence="8">The sequence shown here is derived from an EMBL/GenBank/DDBJ whole genome shotgun (WGS) entry which is preliminary data.</text>
</comment>
<dbReference type="InterPro" id="IPR003593">
    <property type="entry name" value="AAA+_ATPase"/>
</dbReference>
<accession>A0A4R4DSL6</accession>
<dbReference type="NCBIfam" id="TIGR03864">
    <property type="entry name" value="PQQ_ABC_ATP"/>
    <property type="match status" value="1"/>
</dbReference>
<gene>
    <name evidence="8" type="ORF">EXY23_11280</name>
</gene>
<dbReference type="InterPro" id="IPR050763">
    <property type="entry name" value="ABC_transporter_ATP-binding"/>
</dbReference>
<keyword evidence="5 8" id="KW-0067">ATP-binding</keyword>
<evidence type="ECO:0000256" key="5">
    <source>
        <dbReference type="ARBA" id="ARBA00022840"/>
    </source>
</evidence>
<feature type="domain" description="ABC transporter" evidence="7">
    <location>
        <begin position="51"/>
        <end position="282"/>
    </location>
</feature>
<reference evidence="8 9" key="1">
    <citation type="submission" date="2019-03" db="EMBL/GenBank/DDBJ databases">
        <title>Paracraurococcus aquatilis NE82 genome sequence.</title>
        <authorList>
            <person name="Zhao Y."/>
            <person name="Du Z."/>
        </authorList>
    </citation>
    <scope>NUCLEOTIDE SEQUENCE [LARGE SCALE GENOMIC DNA]</scope>
    <source>
        <strain evidence="8 9">NE82</strain>
    </source>
</reference>
<dbReference type="EMBL" id="SKBM01000009">
    <property type="protein sequence ID" value="TCZ62956.1"/>
    <property type="molecule type" value="Genomic_DNA"/>
</dbReference>
<dbReference type="Pfam" id="PF00005">
    <property type="entry name" value="ABC_tran"/>
    <property type="match status" value="1"/>
</dbReference>
<keyword evidence="4" id="KW-0547">Nucleotide-binding</keyword>
<dbReference type="GO" id="GO:0005524">
    <property type="term" value="F:ATP binding"/>
    <property type="evidence" value="ECO:0007669"/>
    <property type="project" value="UniProtKB-KW"/>
</dbReference>
<feature type="region of interest" description="Disordered" evidence="6">
    <location>
        <begin position="26"/>
        <end position="46"/>
    </location>
</feature>
<dbReference type="PANTHER" id="PTHR42711:SF5">
    <property type="entry name" value="ABC TRANSPORTER ATP-BINDING PROTEIN NATA"/>
    <property type="match status" value="1"/>
</dbReference>
<evidence type="ECO:0000313" key="9">
    <source>
        <dbReference type="Proteomes" id="UP000295023"/>
    </source>
</evidence>
<dbReference type="SUPFAM" id="SSF52540">
    <property type="entry name" value="P-loop containing nucleoside triphosphate hydrolases"/>
    <property type="match status" value="1"/>
</dbReference>
<evidence type="ECO:0000256" key="6">
    <source>
        <dbReference type="SAM" id="MobiDB-lite"/>
    </source>
</evidence>
<sequence>MRGRCSPIARRCKAAGLAAGRDAGEAAGVDATLPDPDRDAATGHAPGAPALEVTGLSFAYGPRRVLHEVGFRVMPGEFAVLLGPNGAGKSTLFALVTRLVDAPPPGEVRIFGLALRRAPGGALARLGVVFQQPTLDPDISVIENLLYHGALHGLSRADARRRAMRELERVELLDYLDRPARALSGGQRRRAEVARALLTRPSLLLLDEATTGLDQASRAALRAHVRGLCAQEGLAVLWATHLIEEVPEEARVVLLAEGRVRAQGTVPEVLAQAGAPGLPEAFTRLTARAD</sequence>
<dbReference type="PANTHER" id="PTHR42711">
    <property type="entry name" value="ABC TRANSPORTER ATP-BINDING PROTEIN"/>
    <property type="match status" value="1"/>
</dbReference>
<name>A0A4R4DSL6_9PROT</name>
<dbReference type="OrthoDB" id="9778547at2"/>
<organism evidence="8 9">
    <name type="scientific">Roseicella aquatilis</name>
    <dbReference type="NCBI Taxonomy" id="2527868"/>
    <lineage>
        <taxon>Bacteria</taxon>
        <taxon>Pseudomonadati</taxon>
        <taxon>Pseudomonadota</taxon>
        <taxon>Alphaproteobacteria</taxon>
        <taxon>Acetobacterales</taxon>
        <taxon>Roseomonadaceae</taxon>
        <taxon>Roseicella</taxon>
    </lineage>
</organism>
<dbReference type="InterPro" id="IPR027417">
    <property type="entry name" value="P-loop_NTPase"/>
</dbReference>
<evidence type="ECO:0000256" key="4">
    <source>
        <dbReference type="ARBA" id="ARBA00022741"/>
    </source>
</evidence>
<keyword evidence="3" id="KW-0536">Nodulation</keyword>
<evidence type="ECO:0000256" key="2">
    <source>
        <dbReference type="ARBA" id="ARBA00022448"/>
    </source>
</evidence>
<dbReference type="Gene3D" id="3.40.50.300">
    <property type="entry name" value="P-loop containing nucleotide triphosphate hydrolases"/>
    <property type="match status" value="1"/>
</dbReference>
<comment type="similarity">
    <text evidence="1">Belongs to the ABC transporter superfamily.</text>
</comment>
<evidence type="ECO:0000256" key="1">
    <source>
        <dbReference type="ARBA" id="ARBA00005417"/>
    </source>
</evidence>
<dbReference type="GO" id="GO:0016887">
    <property type="term" value="F:ATP hydrolysis activity"/>
    <property type="evidence" value="ECO:0007669"/>
    <property type="project" value="InterPro"/>
</dbReference>
<proteinExistence type="inferred from homology"/>
<dbReference type="AlphaFoldDB" id="A0A4R4DSL6"/>
<keyword evidence="9" id="KW-1185">Reference proteome</keyword>
<keyword evidence="2" id="KW-0813">Transport</keyword>
<protein>
    <submittedName>
        <fullName evidence="8">ATP-binding cassette domain-containing protein</fullName>
    </submittedName>
</protein>
<evidence type="ECO:0000259" key="7">
    <source>
        <dbReference type="PROSITE" id="PS50893"/>
    </source>
</evidence>
<dbReference type="SMART" id="SM00382">
    <property type="entry name" value="AAA"/>
    <property type="match status" value="1"/>
</dbReference>
<evidence type="ECO:0000256" key="3">
    <source>
        <dbReference type="ARBA" id="ARBA00022458"/>
    </source>
</evidence>
<dbReference type="Proteomes" id="UP000295023">
    <property type="component" value="Unassembled WGS sequence"/>
</dbReference>
<dbReference type="PROSITE" id="PS50893">
    <property type="entry name" value="ABC_TRANSPORTER_2"/>
    <property type="match status" value="1"/>
</dbReference>
<dbReference type="InterPro" id="IPR017871">
    <property type="entry name" value="ABC_transporter-like_CS"/>
</dbReference>
<dbReference type="PROSITE" id="PS00211">
    <property type="entry name" value="ABC_TRANSPORTER_1"/>
    <property type="match status" value="1"/>
</dbReference>
<dbReference type="InterPro" id="IPR022467">
    <property type="entry name" value="ABC_transprt_ATP-bd_su_PQQ"/>
</dbReference>
<evidence type="ECO:0000313" key="8">
    <source>
        <dbReference type="EMBL" id="TCZ62956.1"/>
    </source>
</evidence>
<dbReference type="InterPro" id="IPR003439">
    <property type="entry name" value="ABC_transporter-like_ATP-bd"/>
</dbReference>